<name>A0A0C1Z4V6_9BACT</name>
<protein>
    <submittedName>
        <fullName evidence="1">Uncharacterized protein</fullName>
    </submittedName>
</protein>
<gene>
    <name evidence="1" type="ORF">DB30_01167</name>
</gene>
<comment type="caution">
    <text evidence="1">The sequence shown here is derived from an EMBL/GenBank/DDBJ whole genome shotgun (WGS) entry which is preliminary data.</text>
</comment>
<organism evidence="1 2">
    <name type="scientific">Enhygromyxa salina</name>
    <dbReference type="NCBI Taxonomy" id="215803"/>
    <lineage>
        <taxon>Bacteria</taxon>
        <taxon>Pseudomonadati</taxon>
        <taxon>Myxococcota</taxon>
        <taxon>Polyangia</taxon>
        <taxon>Nannocystales</taxon>
        <taxon>Nannocystaceae</taxon>
        <taxon>Enhygromyxa</taxon>
    </lineage>
</organism>
<accession>A0A0C1Z4V6</accession>
<evidence type="ECO:0000313" key="2">
    <source>
        <dbReference type="Proteomes" id="UP000031599"/>
    </source>
</evidence>
<evidence type="ECO:0000313" key="1">
    <source>
        <dbReference type="EMBL" id="KIG12679.1"/>
    </source>
</evidence>
<dbReference type="EMBL" id="JMCC02000122">
    <property type="protein sequence ID" value="KIG12679.1"/>
    <property type="molecule type" value="Genomic_DNA"/>
</dbReference>
<proteinExistence type="predicted"/>
<reference evidence="1 2" key="1">
    <citation type="submission" date="2014-12" db="EMBL/GenBank/DDBJ databases">
        <title>Genome assembly of Enhygromyxa salina DSM 15201.</title>
        <authorList>
            <person name="Sharma G."/>
            <person name="Subramanian S."/>
        </authorList>
    </citation>
    <scope>NUCLEOTIDE SEQUENCE [LARGE SCALE GENOMIC DNA]</scope>
    <source>
        <strain evidence="1 2">DSM 15201</strain>
    </source>
</reference>
<dbReference type="Proteomes" id="UP000031599">
    <property type="component" value="Unassembled WGS sequence"/>
</dbReference>
<sequence>MVLIGCSKQPCGGKGMVIDERPLDGTLGQVIGPAGGVMCRPAQDDGQYQATHRRYELTDMTPDQADAAWAKHMQSNGWQDVTPLPLLAANADNAVRDEEECGIVEQWYAKPGEPTRVQVTVSYCVDKGWSSVTVFACDDDIPRAECRDTPGIDP</sequence>
<dbReference type="AlphaFoldDB" id="A0A0C1Z4V6"/>